<dbReference type="PIRSF" id="PIRSF019169">
    <property type="entry name" value="PilM"/>
    <property type="match status" value="1"/>
</dbReference>
<dbReference type="OrthoDB" id="5291956at2"/>
<accession>A0A316M1K5</accession>
<organism evidence="1 2">
    <name type="scientific">Clostridium cadaveris</name>
    <dbReference type="NCBI Taxonomy" id="1529"/>
    <lineage>
        <taxon>Bacteria</taxon>
        <taxon>Bacillati</taxon>
        <taxon>Bacillota</taxon>
        <taxon>Clostridia</taxon>
        <taxon>Eubacteriales</taxon>
        <taxon>Clostridiaceae</taxon>
        <taxon>Clostridium</taxon>
    </lineage>
</organism>
<name>A0A316M1K5_9CLOT</name>
<dbReference type="Pfam" id="PF11104">
    <property type="entry name" value="PilM_2"/>
    <property type="match status" value="1"/>
</dbReference>
<evidence type="ECO:0008006" key="3">
    <source>
        <dbReference type="Google" id="ProtNLM"/>
    </source>
</evidence>
<dbReference type="AlphaFoldDB" id="A0A316M1K5"/>
<dbReference type="Gene3D" id="3.30.1490.300">
    <property type="match status" value="1"/>
</dbReference>
<gene>
    <name evidence="1" type="ORF">DBY38_10925</name>
</gene>
<dbReference type="PANTHER" id="PTHR32432:SF3">
    <property type="entry name" value="ETHANOLAMINE UTILIZATION PROTEIN EUTJ"/>
    <property type="match status" value="1"/>
</dbReference>
<dbReference type="InterPro" id="IPR043129">
    <property type="entry name" value="ATPase_NBD"/>
</dbReference>
<dbReference type="SUPFAM" id="SSF53067">
    <property type="entry name" value="Actin-like ATPase domain"/>
    <property type="match status" value="2"/>
</dbReference>
<dbReference type="InterPro" id="IPR005883">
    <property type="entry name" value="PilM"/>
</dbReference>
<protein>
    <recommendedName>
        <fullName evidence="3">Type IV pilus assembly protein PilM</fullName>
    </recommendedName>
</protein>
<dbReference type="EMBL" id="QAMZ01000049">
    <property type="protein sequence ID" value="PWL52437.1"/>
    <property type="molecule type" value="Genomic_DNA"/>
</dbReference>
<dbReference type="Proteomes" id="UP000246114">
    <property type="component" value="Unassembled WGS sequence"/>
</dbReference>
<comment type="caution">
    <text evidence="1">The sequence shown here is derived from an EMBL/GenBank/DDBJ whole genome shotgun (WGS) entry which is preliminary data.</text>
</comment>
<dbReference type="Gene3D" id="3.30.420.40">
    <property type="match status" value="2"/>
</dbReference>
<dbReference type="PANTHER" id="PTHR32432">
    <property type="entry name" value="CELL DIVISION PROTEIN FTSA-RELATED"/>
    <property type="match status" value="1"/>
</dbReference>
<evidence type="ECO:0000313" key="1">
    <source>
        <dbReference type="EMBL" id="PWL52437.1"/>
    </source>
</evidence>
<proteinExistence type="predicted"/>
<reference evidence="1 2" key="1">
    <citation type="submission" date="2018-03" db="EMBL/GenBank/DDBJ databases">
        <title>The uncultured portion of the human microbiome is neutrally assembled.</title>
        <authorList>
            <person name="Jeraldo P."/>
            <person name="Boardman L."/>
            <person name="White B.A."/>
            <person name="Nelson H."/>
            <person name="Goldenfeld N."/>
            <person name="Chia N."/>
        </authorList>
    </citation>
    <scope>NUCLEOTIDE SEQUENCE [LARGE SCALE GENOMIC DNA]</scope>
    <source>
        <strain evidence="1">CIM:MAG 903</strain>
    </source>
</reference>
<evidence type="ECO:0000313" key="2">
    <source>
        <dbReference type="Proteomes" id="UP000246114"/>
    </source>
</evidence>
<sequence>MNVSTLTKEAKETKEILKDILHKDIVFPKLKKRKKKKVKKLILHKELVVFDIGSRYIKVVEGKVDIHGIKLKRAFLIDTPKDSVDDGSILNKLSILKVIKELTEEKGIKTNKVVFVNNSTSIINRNISIPKIYDEDLRTLVTFEIQKFLPINMNDYIIQYYDPYENKGDTEKQNVLSIIYPYKMIKQYYELCKEAKMIPVALDVSFNSAKKLIEYSMSEIMEGRTIAAIDIGYDDLYISIYDKGILKFTRIVRKGCKQIDRYISEYRKVNMKEAEVIRSDIGLDYQELNDDKEISEAITEYIETWVEEINRIIQFYKNKNHGQGIEEIFIYGGGSMMTNVDRYLEDKLNISVKKINKLPKVTLPKNHEDLKVELYLDAIGALLRY</sequence>
<dbReference type="CDD" id="cd24049">
    <property type="entry name" value="ASKHA_NBD_PilM"/>
    <property type="match status" value="1"/>
</dbReference>
<dbReference type="InterPro" id="IPR050696">
    <property type="entry name" value="FtsA/MreB"/>
</dbReference>